<feature type="domain" description="ILEI/PANDER" evidence="8">
    <location>
        <begin position="99"/>
        <end position="186"/>
    </location>
</feature>
<keyword evidence="6" id="KW-1015">Disulfide bond</keyword>
<dbReference type="InterPro" id="IPR039477">
    <property type="entry name" value="ILEI/PANDER_dom"/>
</dbReference>
<reference evidence="9" key="1">
    <citation type="journal article" date="2012" name="PLoS ONE">
        <title>Sequencing and Analysis of Full-Length cDNAs, 5'-ESTs and 3'-ESTs from a Cartilaginous Fish, the Elephant Shark (Callorhinchus milii).</title>
        <authorList>
            <person name="Tan Y.Y."/>
            <person name="Kodzius R."/>
            <person name="Tay B.H."/>
            <person name="Tay A."/>
            <person name="Brenner S."/>
            <person name="Venkatesh B."/>
        </authorList>
    </citation>
    <scope>NUCLEOTIDE SEQUENCE</scope>
    <source>
        <tissue evidence="9">Intestine</tissue>
    </source>
</reference>
<name>K4FU85_CALMI</name>
<evidence type="ECO:0000256" key="6">
    <source>
        <dbReference type="ARBA" id="ARBA00023157"/>
    </source>
</evidence>
<proteinExistence type="evidence at transcript level"/>
<evidence type="ECO:0000256" key="3">
    <source>
        <dbReference type="ARBA" id="ARBA00022525"/>
    </source>
</evidence>
<evidence type="ECO:0000259" key="8">
    <source>
        <dbReference type="Pfam" id="PF15711"/>
    </source>
</evidence>
<evidence type="ECO:0000313" key="9">
    <source>
        <dbReference type="EMBL" id="AFK10994.1"/>
    </source>
</evidence>
<dbReference type="PROSITE" id="PS52031">
    <property type="entry name" value="GG_LECTIN"/>
    <property type="match status" value="1"/>
</dbReference>
<keyword evidence="7" id="KW-0472">Membrane</keyword>
<evidence type="ECO:0000256" key="2">
    <source>
        <dbReference type="ARBA" id="ARBA00010905"/>
    </source>
</evidence>
<keyword evidence="7" id="KW-0812">Transmembrane</keyword>
<keyword evidence="4" id="KW-0732">Signal</keyword>
<comment type="similarity">
    <text evidence="2">Belongs to the FAM3 family.</text>
</comment>
<accession>K4FU85</accession>
<evidence type="ECO:0000256" key="5">
    <source>
        <dbReference type="ARBA" id="ARBA00022734"/>
    </source>
</evidence>
<evidence type="ECO:0000256" key="1">
    <source>
        <dbReference type="ARBA" id="ARBA00004613"/>
    </source>
</evidence>
<sequence length="224" mass="24949">MRVSVLIRGVVVLLISILTLYITNKLMNSPQNINNIKWMLGETTQSRSKKNDERQPCDIECPEHNYPFRIISGAASVVGPSICFNGNILMSNIKNNIGRGLNIALVNATTGKTMQTDFFDMWSGDINLLLAFLKPIVSGTVVLLASFDDPATKMNDKARTIFSELGSSLIHSVKFRDNWVFVGAKGIKEKSPYEQIIQNDKAKNKYGAWPEAVEMEGCIPKKHN</sequence>
<protein>
    <submittedName>
        <fullName evidence="9">Family with sequence similarity 3, member D</fullName>
    </submittedName>
</protein>
<dbReference type="Pfam" id="PF15711">
    <property type="entry name" value="ILEI"/>
    <property type="match status" value="1"/>
</dbReference>
<dbReference type="EMBL" id="JX052766">
    <property type="protein sequence ID" value="AFK10994.1"/>
    <property type="molecule type" value="mRNA"/>
</dbReference>
<evidence type="ECO:0000256" key="7">
    <source>
        <dbReference type="SAM" id="Phobius"/>
    </source>
</evidence>
<evidence type="ECO:0000256" key="4">
    <source>
        <dbReference type="ARBA" id="ARBA00022729"/>
    </source>
</evidence>
<keyword evidence="7" id="KW-1133">Transmembrane helix</keyword>
<dbReference type="GO" id="GO:0005576">
    <property type="term" value="C:extracellular region"/>
    <property type="evidence" value="ECO:0007669"/>
    <property type="project" value="UniProtKB-SubCell"/>
</dbReference>
<dbReference type="InterPro" id="IPR039220">
    <property type="entry name" value="FAM3"/>
</dbReference>
<dbReference type="PANTHER" id="PTHR14592">
    <property type="entry name" value="UNCHARACTERIZED FAM3"/>
    <property type="match status" value="1"/>
</dbReference>
<dbReference type="GO" id="GO:0030246">
    <property type="term" value="F:carbohydrate binding"/>
    <property type="evidence" value="ECO:0007669"/>
    <property type="project" value="UniProtKB-KW"/>
</dbReference>
<comment type="subcellular location">
    <subcellularLocation>
        <location evidence="1">Secreted</location>
    </subcellularLocation>
</comment>
<keyword evidence="5" id="KW-0430">Lectin</keyword>
<feature type="transmembrane region" description="Helical" evidence="7">
    <location>
        <begin position="6"/>
        <end position="23"/>
    </location>
</feature>
<dbReference type="InterPro" id="IPR039475">
    <property type="entry name" value="ILEI_FAM3C"/>
</dbReference>
<organism evidence="9">
    <name type="scientific">Callorhinchus milii</name>
    <name type="common">Ghost shark</name>
    <dbReference type="NCBI Taxonomy" id="7868"/>
    <lineage>
        <taxon>Eukaryota</taxon>
        <taxon>Metazoa</taxon>
        <taxon>Chordata</taxon>
        <taxon>Craniata</taxon>
        <taxon>Vertebrata</taxon>
        <taxon>Chondrichthyes</taxon>
        <taxon>Holocephali</taxon>
        <taxon>Chimaeriformes</taxon>
        <taxon>Callorhinchidae</taxon>
        <taxon>Callorhinchus</taxon>
    </lineage>
</organism>
<keyword evidence="3" id="KW-0964">Secreted</keyword>
<dbReference type="CDD" id="cd13940">
    <property type="entry name" value="ILEI_FAM3C"/>
    <property type="match status" value="1"/>
</dbReference>
<dbReference type="AlphaFoldDB" id="K4FU85"/>